<dbReference type="EMBL" id="JBCGBO010000024">
    <property type="protein sequence ID" value="KAK9182657.1"/>
    <property type="molecule type" value="Genomic_DNA"/>
</dbReference>
<name>A0AAP0LR84_9ROSI</name>
<keyword evidence="2" id="KW-1185">Reference proteome</keyword>
<evidence type="ECO:0000313" key="2">
    <source>
        <dbReference type="Proteomes" id="UP001428341"/>
    </source>
</evidence>
<dbReference type="Proteomes" id="UP001428341">
    <property type="component" value="Unassembled WGS sequence"/>
</dbReference>
<dbReference type="AlphaFoldDB" id="A0AAP0LR84"/>
<sequence>MSVFSELDAAKQELWKNCQGCDATFEAKVNPFNPAAAAAAAENSAKANMEQAIGPELTWNL</sequence>
<accession>A0AAP0LR84</accession>
<comment type="caution">
    <text evidence="1">The sequence shown here is derived from an EMBL/GenBank/DDBJ whole genome shotgun (WGS) entry which is preliminary data.</text>
</comment>
<reference evidence="1 2" key="1">
    <citation type="submission" date="2024-05" db="EMBL/GenBank/DDBJ databases">
        <title>Haplotype-resolved chromosome-level genome assembly of Huyou (Citrus changshanensis).</title>
        <authorList>
            <person name="Miao C."/>
            <person name="Chen W."/>
            <person name="Wu Y."/>
            <person name="Wang L."/>
            <person name="Zhao S."/>
            <person name="Grierson D."/>
            <person name="Xu C."/>
            <person name="Chen K."/>
        </authorList>
    </citation>
    <scope>NUCLEOTIDE SEQUENCE [LARGE SCALE GENOMIC DNA]</scope>
    <source>
        <strain evidence="1">01-14</strain>
        <tissue evidence="1">Leaf</tissue>
    </source>
</reference>
<proteinExistence type="predicted"/>
<evidence type="ECO:0000313" key="1">
    <source>
        <dbReference type="EMBL" id="KAK9182657.1"/>
    </source>
</evidence>
<protein>
    <submittedName>
        <fullName evidence="1">Uncharacterized protein</fullName>
    </submittedName>
</protein>
<organism evidence="1 2">
    <name type="scientific">Citrus x changshan-huyou</name>
    <dbReference type="NCBI Taxonomy" id="2935761"/>
    <lineage>
        <taxon>Eukaryota</taxon>
        <taxon>Viridiplantae</taxon>
        <taxon>Streptophyta</taxon>
        <taxon>Embryophyta</taxon>
        <taxon>Tracheophyta</taxon>
        <taxon>Spermatophyta</taxon>
        <taxon>Magnoliopsida</taxon>
        <taxon>eudicotyledons</taxon>
        <taxon>Gunneridae</taxon>
        <taxon>Pentapetalae</taxon>
        <taxon>rosids</taxon>
        <taxon>malvids</taxon>
        <taxon>Sapindales</taxon>
        <taxon>Rutaceae</taxon>
        <taxon>Aurantioideae</taxon>
        <taxon>Citrus</taxon>
    </lineage>
</organism>
<gene>
    <name evidence="1" type="ORF">WN944_025803</name>
</gene>